<protein>
    <recommendedName>
        <fullName evidence="3">ferric-chelate reductase (NADPH)</fullName>
        <ecNumber evidence="3">1.16.1.9</ecNumber>
    </recommendedName>
</protein>
<dbReference type="STRING" id="1314790.A0A1Y1X0E0"/>
<evidence type="ECO:0000256" key="7">
    <source>
        <dbReference type="ARBA" id="ARBA00022982"/>
    </source>
</evidence>
<feature type="transmembrane region" description="Helical" evidence="13">
    <location>
        <begin position="188"/>
        <end position="209"/>
    </location>
</feature>
<evidence type="ECO:0000256" key="9">
    <source>
        <dbReference type="ARBA" id="ARBA00023002"/>
    </source>
</evidence>
<dbReference type="AlphaFoldDB" id="A0A1Y1X0E0"/>
<comment type="subcellular location">
    <subcellularLocation>
        <location evidence="1">Cell membrane</location>
        <topology evidence="1">Multi-pass membrane protein</topology>
    </subcellularLocation>
</comment>
<dbReference type="Gene3D" id="3.40.50.80">
    <property type="entry name" value="Nucleotide-binding domain of ferredoxin-NADP reductase (FNR) module"/>
    <property type="match status" value="1"/>
</dbReference>
<feature type="transmembrane region" description="Helical" evidence="13">
    <location>
        <begin position="156"/>
        <end position="176"/>
    </location>
</feature>
<evidence type="ECO:0000259" key="14">
    <source>
        <dbReference type="PROSITE" id="PS51384"/>
    </source>
</evidence>
<dbReference type="InterPro" id="IPR013121">
    <property type="entry name" value="Fe_red_NAD-bd_6"/>
</dbReference>
<dbReference type="EMBL" id="MCFE01000788">
    <property type="protein sequence ID" value="ORX79281.1"/>
    <property type="molecule type" value="Genomic_DNA"/>
</dbReference>
<sequence>MGKVPPWLRLYQDNAKEFLLVIAYLVCIRAFFHLSRSLICRQSWFAKGARIGTTTLLGIPVVAHLRRILLPVSPLLGLTIGQWVVILLYFGLVIWYSVKVVFARLTRTTDIALSSGYISIANMPIMIVLANKNTILTKLLGVSHDSLNYLHQASGIATAFTATVHTVLFSMIWLKFGSFQRFIMLPYVLYGVVGLILFIILCLSSISYIRHRCYEWFLGIHITAFVLSIVFVALHFCQDNVYLFYVFSGFALFVVDRAIRTSRAFYYNLLLRLHRTRKEKIPLDKVQLLPGSVVRMEFFKPMKWAPGQHVFLCMPGVAFGQWHPFTITSTYEAIEDSTPECSIVVVIQAQKGFTKTLYEHMLANSGTQQNLRVLVDGPYGAYHSMHNFETVVLIAGGTGAAFTIPILSDLIRRKLHGPSVTTNRVHFIWSIKKRGEFSSNYQS</sequence>
<evidence type="ECO:0000256" key="2">
    <source>
        <dbReference type="ARBA" id="ARBA00006278"/>
    </source>
</evidence>
<evidence type="ECO:0000256" key="3">
    <source>
        <dbReference type="ARBA" id="ARBA00012668"/>
    </source>
</evidence>
<name>A0A1Y1X0E0_9FUNG</name>
<evidence type="ECO:0000313" key="16">
    <source>
        <dbReference type="Proteomes" id="UP000193498"/>
    </source>
</evidence>
<dbReference type="Pfam" id="PF08022">
    <property type="entry name" value="FAD_binding_8"/>
    <property type="match status" value="1"/>
</dbReference>
<proteinExistence type="inferred from homology"/>
<evidence type="ECO:0000256" key="12">
    <source>
        <dbReference type="ARBA" id="ARBA00048483"/>
    </source>
</evidence>
<dbReference type="EC" id="1.16.1.9" evidence="3"/>
<evidence type="ECO:0000256" key="1">
    <source>
        <dbReference type="ARBA" id="ARBA00004651"/>
    </source>
</evidence>
<dbReference type="Proteomes" id="UP000193498">
    <property type="component" value="Unassembled WGS sequence"/>
</dbReference>
<evidence type="ECO:0000313" key="15">
    <source>
        <dbReference type="EMBL" id="ORX79281.1"/>
    </source>
</evidence>
<dbReference type="Gene3D" id="2.40.30.10">
    <property type="entry name" value="Translation factors"/>
    <property type="match status" value="1"/>
</dbReference>
<dbReference type="PANTHER" id="PTHR32361:SF28">
    <property type="entry name" value="FRP1P"/>
    <property type="match status" value="1"/>
</dbReference>
<evidence type="ECO:0000256" key="11">
    <source>
        <dbReference type="ARBA" id="ARBA00023136"/>
    </source>
</evidence>
<gene>
    <name evidence="15" type="ORF">K493DRAFT_390916</name>
</gene>
<dbReference type="FunCoup" id="A0A1Y1X0E0">
    <property type="interactions" value="408"/>
</dbReference>
<dbReference type="SUPFAM" id="SSF52343">
    <property type="entry name" value="Ferredoxin reductase-like, C-terminal NADP-linked domain"/>
    <property type="match status" value="1"/>
</dbReference>
<dbReference type="PROSITE" id="PS51384">
    <property type="entry name" value="FAD_FR"/>
    <property type="match status" value="1"/>
</dbReference>
<evidence type="ECO:0000256" key="4">
    <source>
        <dbReference type="ARBA" id="ARBA00022448"/>
    </source>
</evidence>
<dbReference type="SUPFAM" id="SSF63380">
    <property type="entry name" value="Riboflavin synthase domain-like"/>
    <property type="match status" value="1"/>
</dbReference>
<dbReference type="InterPro" id="IPR039261">
    <property type="entry name" value="FNR_nucleotide-bd"/>
</dbReference>
<feature type="transmembrane region" description="Helical" evidence="13">
    <location>
        <begin position="15"/>
        <end position="32"/>
    </location>
</feature>
<dbReference type="InParanoid" id="A0A1Y1X0E0"/>
<dbReference type="PANTHER" id="PTHR32361">
    <property type="entry name" value="FERRIC/CUPRIC REDUCTASE TRANSMEMBRANE COMPONENT"/>
    <property type="match status" value="1"/>
</dbReference>
<dbReference type="GO" id="GO:0005886">
    <property type="term" value="C:plasma membrane"/>
    <property type="evidence" value="ECO:0007669"/>
    <property type="project" value="UniProtKB-SubCell"/>
</dbReference>
<dbReference type="InterPro" id="IPR017938">
    <property type="entry name" value="Riboflavin_synthase-like_b-brl"/>
</dbReference>
<reference evidence="15 16" key="1">
    <citation type="submission" date="2016-07" db="EMBL/GenBank/DDBJ databases">
        <title>Pervasive Adenine N6-methylation of Active Genes in Fungi.</title>
        <authorList>
            <consortium name="DOE Joint Genome Institute"/>
            <person name="Mondo S.J."/>
            <person name="Dannebaum R.O."/>
            <person name="Kuo R.C."/>
            <person name="Labutti K."/>
            <person name="Haridas S."/>
            <person name="Kuo A."/>
            <person name="Salamov A."/>
            <person name="Ahrendt S.R."/>
            <person name="Lipzen A."/>
            <person name="Sullivan W."/>
            <person name="Andreopoulos W.B."/>
            <person name="Clum A."/>
            <person name="Lindquist E."/>
            <person name="Daum C."/>
            <person name="Ramamoorthy G.K."/>
            <person name="Gryganskyi A."/>
            <person name="Culley D."/>
            <person name="Magnuson J.K."/>
            <person name="James T.Y."/>
            <person name="O'Malley M.A."/>
            <person name="Stajich J.E."/>
            <person name="Spatafora J.W."/>
            <person name="Visel A."/>
            <person name="Grigoriev I.V."/>
        </authorList>
    </citation>
    <scope>NUCLEOTIDE SEQUENCE [LARGE SCALE GENOMIC DNA]</scope>
    <source>
        <strain evidence="15 16">CBS 931.73</strain>
    </source>
</reference>
<dbReference type="SFLD" id="SFLDS00052">
    <property type="entry name" value="Ferric_Reductase_Domain"/>
    <property type="match status" value="1"/>
</dbReference>
<keyword evidence="4" id="KW-0813">Transport</keyword>
<feature type="domain" description="FAD-binding FR-type" evidence="14">
    <location>
        <begin position="276"/>
        <end position="385"/>
    </location>
</feature>
<dbReference type="Pfam" id="PF08030">
    <property type="entry name" value="NAD_binding_6"/>
    <property type="match status" value="1"/>
</dbReference>
<comment type="catalytic activity">
    <reaction evidence="12">
        <text>2 a Fe(II)-siderophore + NADP(+) + H(+) = 2 a Fe(III)-siderophore + NADPH</text>
        <dbReference type="Rhea" id="RHEA:28795"/>
        <dbReference type="Rhea" id="RHEA-COMP:11342"/>
        <dbReference type="Rhea" id="RHEA-COMP:11344"/>
        <dbReference type="ChEBI" id="CHEBI:15378"/>
        <dbReference type="ChEBI" id="CHEBI:29033"/>
        <dbReference type="ChEBI" id="CHEBI:29034"/>
        <dbReference type="ChEBI" id="CHEBI:57783"/>
        <dbReference type="ChEBI" id="CHEBI:58349"/>
        <dbReference type="EC" id="1.16.1.9"/>
    </reaction>
</comment>
<feature type="transmembrane region" description="Helical" evidence="13">
    <location>
        <begin position="242"/>
        <end position="259"/>
    </location>
</feature>
<keyword evidence="6 13" id="KW-0812">Transmembrane</keyword>
<accession>A0A1Y1X0E0</accession>
<dbReference type="Pfam" id="PF01794">
    <property type="entry name" value="Ferric_reduct"/>
    <property type="match status" value="1"/>
</dbReference>
<dbReference type="InterPro" id="IPR013112">
    <property type="entry name" value="FAD-bd_8"/>
</dbReference>
<keyword evidence="11 13" id="KW-0472">Membrane</keyword>
<dbReference type="GO" id="GO:0006826">
    <property type="term" value="P:iron ion transport"/>
    <property type="evidence" value="ECO:0007669"/>
    <property type="project" value="TreeGrafter"/>
</dbReference>
<organism evidence="15 16">
    <name type="scientific">Basidiobolus meristosporus CBS 931.73</name>
    <dbReference type="NCBI Taxonomy" id="1314790"/>
    <lineage>
        <taxon>Eukaryota</taxon>
        <taxon>Fungi</taxon>
        <taxon>Fungi incertae sedis</taxon>
        <taxon>Zoopagomycota</taxon>
        <taxon>Entomophthoromycotina</taxon>
        <taxon>Basidiobolomycetes</taxon>
        <taxon>Basidiobolales</taxon>
        <taxon>Basidiobolaceae</taxon>
        <taxon>Basidiobolus</taxon>
    </lineage>
</organism>
<feature type="transmembrane region" description="Helical" evidence="13">
    <location>
        <begin position="216"/>
        <end position="236"/>
    </location>
</feature>
<evidence type="ECO:0000256" key="10">
    <source>
        <dbReference type="ARBA" id="ARBA00023065"/>
    </source>
</evidence>
<feature type="transmembrane region" description="Helical" evidence="13">
    <location>
        <begin position="44"/>
        <end position="63"/>
    </location>
</feature>
<dbReference type="GO" id="GO:0006879">
    <property type="term" value="P:intracellular iron ion homeostasis"/>
    <property type="evidence" value="ECO:0007669"/>
    <property type="project" value="TreeGrafter"/>
</dbReference>
<evidence type="ECO:0000256" key="5">
    <source>
        <dbReference type="ARBA" id="ARBA00022475"/>
    </source>
</evidence>
<keyword evidence="10" id="KW-0406">Ion transport</keyword>
<dbReference type="SFLD" id="SFLDG01168">
    <property type="entry name" value="Ferric_reductase_subgroup_(FRE"/>
    <property type="match status" value="1"/>
</dbReference>
<dbReference type="CDD" id="cd06186">
    <property type="entry name" value="NOX_Duox_like_FAD_NADP"/>
    <property type="match status" value="1"/>
</dbReference>
<feature type="transmembrane region" description="Helical" evidence="13">
    <location>
        <begin position="75"/>
        <end position="98"/>
    </location>
</feature>
<evidence type="ECO:0000256" key="6">
    <source>
        <dbReference type="ARBA" id="ARBA00022692"/>
    </source>
</evidence>
<dbReference type="OrthoDB" id="10006946at2759"/>
<keyword evidence="7" id="KW-0249">Electron transport</keyword>
<evidence type="ECO:0000256" key="13">
    <source>
        <dbReference type="SAM" id="Phobius"/>
    </source>
</evidence>
<keyword evidence="16" id="KW-1185">Reference proteome</keyword>
<keyword evidence="9" id="KW-0560">Oxidoreductase</keyword>
<comment type="caution">
    <text evidence="15">The sequence shown here is derived from an EMBL/GenBank/DDBJ whole genome shotgun (WGS) entry which is preliminary data.</text>
</comment>
<dbReference type="InterPro" id="IPR013130">
    <property type="entry name" value="Fe3_Rdtase_TM_dom"/>
</dbReference>
<evidence type="ECO:0000256" key="8">
    <source>
        <dbReference type="ARBA" id="ARBA00022989"/>
    </source>
</evidence>
<dbReference type="GO" id="GO:0052851">
    <property type="term" value="F:ferric-chelate reductase (NADPH) activity"/>
    <property type="evidence" value="ECO:0007669"/>
    <property type="project" value="UniProtKB-EC"/>
</dbReference>
<keyword evidence="5" id="KW-1003">Cell membrane</keyword>
<comment type="similarity">
    <text evidence="2">Belongs to the ferric reductase (FRE) family.</text>
</comment>
<dbReference type="InterPro" id="IPR051410">
    <property type="entry name" value="Ferric/Cupric_Reductase"/>
</dbReference>
<keyword evidence="8 13" id="KW-1133">Transmembrane helix</keyword>
<dbReference type="InterPro" id="IPR017927">
    <property type="entry name" value="FAD-bd_FR_type"/>
</dbReference>
<dbReference type="GO" id="GO:0015677">
    <property type="term" value="P:copper ion import"/>
    <property type="evidence" value="ECO:0007669"/>
    <property type="project" value="TreeGrafter"/>
</dbReference>